<keyword evidence="9" id="KW-1185">Reference proteome</keyword>
<dbReference type="Gene3D" id="2.115.10.20">
    <property type="entry name" value="Glycosyl hydrolase domain, family 43"/>
    <property type="match status" value="1"/>
</dbReference>
<feature type="region of interest" description="Disordered" evidence="6">
    <location>
        <begin position="358"/>
        <end position="381"/>
    </location>
</feature>
<evidence type="ECO:0000313" key="9">
    <source>
        <dbReference type="Proteomes" id="UP001562354"/>
    </source>
</evidence>
<dbReference type="EMBL" id="JBFMKM010000003">
    <property type="protein sequence ID" value="KAL1310905.1"/>
    <property type="molecule type" value="Genomic_DNA"/>
</dbReference>
<feature type="signal peptide" evidence="7">
    <location>
        <begin position="1"/>
        <end position="28"/>
    </location>
</feature>
<name>A0ABR3PMX8_9PEZI</name>
<dbReference type="PANTHER" id="PTHR43817">
    <property type="entry name" value="GLYCOSYL HYDROLASE"/>
    <property type="match status" value="1"/>
</dbReference>
<keyword evidence="2 7" id="KW-0732">Signal</keyword>
<organism evidence="8 9">
    <name type="scientific">Neodothiora populina</name>
    <dbReference type="NCBI Taxonomy" id="2781224"/>
    <lineage>
        <taxon>Eukaryota</taxon>
        <taxon>Fungi</taxon>
        <taxon>Dikarya</taxon>
        <taxon>Ascomycota</taxon>
        <taxon>Pezizomycotina</taxon>
        <taxon>Dothideomycetes</taxon>
        <taxon>Dothideomycetidae</taxon>
        <taxon>Dothideales</taxon>
        <taxon>Dothioraceae</taxon>
        <taxon>Neodothiora</taxon>
    </lineage>
</organism>
<evidence type="ECO:0000256" key="1">
    <source>
        <dbReference type="ARBA" id="ARBA00009865"/>
    </source>
</evidence>
<proteinExistence type="inferred from homology"/>
<dbReference type="InterPro" id="IPR023296">
    <property type="entry name" value="Glyco_hydro_beta-prop_sf"/>
</dbReference>
<dbReference type="CDD" id="cd18820">
    <property type="entry name" value="GH43_LbAraf43-like"/>
    <property type="match status" value="1"/>
</dbReference>
<evidence type="ECO:0000256" key="2">
    <source>
        <dbReference type="ARBA" id="ARBA00022729"/>
    </source>
</evidence>
<comment type="caution">
    <text evidence="8">The sequence shown here is derived from an EMBL/GenBank/DDBJ whole genome shotgun (WGS) entry which is preliminary data.</text>
</comment>
<feature type="chain" id="PRO_5046695932" evidence="7">
    <location>
        <begin position="29"/>
        <end position="381"/>
    </location>
</feature>
<keyword evidence="3 5" id="KW-0378">Hydrolase</keyword>
<evidence type="ECO:0000256" key="4">
    <source>
        <dbReference type="ARBA" id="ARBA00023295"/>
    </source>
</evidence>
<protein>
    <submittedName>
        <fullName evidence="8">Uncharacterized protein</fullName>
    </submittedName>
</protein>
<evidence type="ECO:0000256" key="7">
    <source>
        <dbReference type="SAM" id="SignalP"/>
    </source>
</evidence>
<accession>A0ABR3PMX8</accession>
<dbReference type="Pfam" id="PF04616">
    <property type="entry name" value="Glyco_hydro_43"/>
    <property type="match status" value="1"/>
</dbReference>
<evidence type="ECO:0000313" key="8">
    <source>
        <dbReference type="EMBL" id="KAL1310905.1"/>
    </source>
</evidence>
<evidence type="ECO:0000256" key="3">
    <source>
        <dbReference type="ARBA" id="ARBA00022801"/>
    </source>
</evidence>
<dbReference type="SUPFAM" id="SSF75005">
    <property type="entry name" value="Arabinanase/levansucrase/invertase"/>
    <property type="match status" value="1"/>
</dbReference>
<dbReference type="PANTHER" id="PTHR43817:SF1">
    <property type="entry name" value="HYDROLASE, FAMILY 43, PUTATIVE (AFU_ORTHOLOGUE AFUA_3G01660)-RELATED"/>
    <property type="match status" value="1"/>
</dbReference>
<evidence type="ECO:0000256" key="5">
    <source>
        <dbReference type="RuleBase" id="RU361187"/>
    </source>
</evidence>
<dbReference type="InterPro" id="IPR006710">
    <property type="entry name" value="Glyco_hydro_43"/>
</dbReference>
<gene>
    <name evidence="8" type="ORF">AAFC00_001134</name>
</gene>
<dbReference type="Proteomes" id="UP001562354">
    <property type="component" value="Unassembled WGS sequence"/>
</dbReference>
<evidence type="ECO:0000256" key="6">
    <source>
        <dbReference type="SAM" id="MobiDB-lite"/>
    </source>
</evidence>
<keyword evidence="4 5" id="KW-0326">Glycosidase</keyword>
<reference evidence="8 9" key="1">
    <citation type="submission" date="2024-07" db="EMBL/GenBank/DDBJ databases">
        <title>Draft sequence of the Neodothiora populina.</title>
        <authorList>
            <person name="Drown D.D."/>
            <person name="Schuette U.S."/>
            <person name="Buechlein A.B."/>
            <person name="Rusch D.R."/>
            <person name="Winton L.W."/>
            <person name="Adams G.A."/>
        </authorList>
    </citation>
    <scope>NUCLEOTIDE SEQUENCE [LARGE SCALE GENOMIC DNA]</scope>
    <source>
        <strain evidence="8 9">CPC 39397</strain>
    </source>
</reference>
<sequence>MYRSQRQKRVWPGFACLLCSLFCAITSAQYTNSSSSSSSNTTYMNPILNKVGADPWVIRHGDYYYMTYTTNDNITILRSPFLTDWDAADVKLAFQPPPDMPYSTDLWAPELHNLNGKWYIILTADPNNDTPSPQIDMFCPFNCPAVFHRMYVLEGSSSDPWDSAYTLKGQLDTYDQFAIDGTYFQHDTGLYHIYSCWYDAYSSWPSNLCISKFSDPWTVSSNFTDRQIISVPDQAWEKTPYGRAVNDRLSSNEGPQQLVNAATGQNFVIYSAARSDNRNYCLGLLELVGDDPMTPADWRKDTRGCVFYQNPREEAYGVGHASFVKSPDATEDWIVYHGMRDPTHGWSARTIRTQRFGWNEDGSPRFPRPGYGPYEVPSGQL</sequence>
<dbReference type="GeneID" id="95974837"/>
<comment type="similarity">
    <text evidence="1 5">Belongs to the glycosyl hydrolase 43 family.</text>
</comment>
<dbReference type="RefSeq" id="XP_069203754.1">
    <property type="nucleotide sequence ID" value="XM_069340283.1"/>
</dbReference>